<protein>
    <submittedName>
        <fullName evidence="1">Uncharacterized protein</fullName>
    </submittedName>
</protein>
<evidence type="ECO:0000313" key="2">
    <source>
        <dbReference type="Proteomes" id="UP001172101"/>
    </source>
</evidence>
<proteinExistence type="predicted"/>
<evidence type="ECO:0000313" key="1">
    <source>
        <dbReference type="EMBL" id="KAK0721792.1"/>
    </source>
</evidence>
<organism evidence="1 2">
    <name type="scientific">Lasiosphaeria miniovina</name>
    <dbReference type="NCBI Taxonomy" id="1954250"/>
    <lineage>
        <taxon>Eukaryota</taxon>
        <taxon>Fungi</taxon>
        <taxon>Dikarya</taxon>
        <taxon>Ascomycota</taxon>
        <taxon>Pezizomycotina</taxon>
        <taxon>Sordariomycetes</taxon>
        <taxon>Sordariomycetidae</taxon>
        <taxon>Sordariales</taxon>
        <taxon>Lasiosphaeriaceae</taxon>
        <taxon>Lasiosphaeria</taxon>
    </lineage>
</organism>
<sequence>MAIEAVPCIDNRNHTPCERSPLGEVISGLEEDFSVLWHNFSVQVTFPANGRVTPEYPRNREPKALETQARGCACDKISYLTSQDEGSLAARVFHVGSPSDIIKLLNPSIPEQILMIIRCFDVHGLIVGSLGGNPPRNPSACGALGLRAFLHTAYALYLLIGKLLLPGTTTTQQSGISRLNLSEVHPIDQSLESISTRTKTGRSLCGKLSAPSR</sequence>
<dbReference type="EMBL" id="JAUIRO010000003">
    <property type="protein sequence ID" value="KAK0721792.1"/>
    <property type="molecule type" value="Genomic_DNA"/>
</dbReference>
<comment type="caution">
    <text evidence="1">The sequence shown here is derived from an EMBL/GenBank/DDBJ whole genome shotgun (WGS) entry which is preliminary data.</text>
</comment>
<gene>
    <name evidence="1" type="ORF">B0T26DRAFT_192710</name>
</gene>
<reference evidence="1" key="1">
    <citation type="submission" date="2023-06" db="EMBL/GenBank/DDBJ databases">
        <title>Genome-scale phylogeny and comparative genomics of the fungal order Sordariales.</title>
        <authorList>
            <consortium name="Lawrence Berkeley National Laboratory"/>
            <person name="Hensen N."/>
            <person name="Bonometti L."/>
            <person name="Westerberg I."/>
            <person name="Brannstrom I.O."/>
            <person name="Guillou S."/>
            <person name="Cros-Aarteil S."/>
            <person name="Calhoun S."/>
            <person name="Haridas S."/>
            <person name="Kuo A."/>
            <person name="Mondo S."/>
            <person name="Pangilinan J."/>
            <person name="Riley R."/>
            <person name="LaButti K."/>
            <person name="Andreopoulos B."/>
            <person name="Lipzen A."/>
            <person name="Chen C."/>
            <person name="Yanf M."/>
            <person name="Daum C."/>
            <person name="Ng V."/>
            <person name="Clum A."/>
            <person name="Steindorff A."/>
            <person name="Ohm R."/>
            <person name="Martin F."/>
            <person name="Silar P."/>
            <person name="Natvig D."/>
            <person name="Lalanne C."/>
            <person name="Gautier V."/>
            <person name="Ament-velasquez S.L."/>
            <person name="Kruys A."/>
            <person name="Hutchinson M.I."/>
            <person name="Powell A.J."/>
            <person name="Barry K."/>
            <person name="Miller A.N."/>
            <person name="Grigoriev I.V."/>
            <person name="Debuchy R."/>
            <person name="Gladieux P."/>
            <person name="Thoren M.H."/>
            <person name="Johannesson H."/>
        </authorList>
    </citation>
    <scope>NUCLEOTIDE SEQUENCE</scope>
    <source>
        <strain evidence="1">SMH2392-1A</strain>
    </source>
</reference>
<keyword evidence="2" id="KW-1185">Reference proteome</keyword>
<dbReference type="Proteomes" id="UP001172101">
    <property type="component" value="Unassembled WGS sequence"/>
</dbReference>
<dbReference type="AlphaFoldDB" id="A0AA40E1S8"/>
<name>A0AA40E1S8_9PEZI</name>
<accession>A0AA40E1S8</accession>
<dbReference type="GeneID" id="85316964"/>
<dbReference type="RefSeq" id="XP_060297716.1">
    <property type="nucleotide sequence ID" value="XM_060433694.1"/>
</dbReference>